<gene>
    <name evidence="3" type="ORF">GAK35_03187</name>
</gene>
<keyword evidence="2" id="KW-0732">Signal</keyword>
<protein>
    <recommendedName>
        <fullName evidence="5">DUF3034 family protein</fullName>
    </recommendedName>
</protein>
<evidence type="ECO:0008006" key="5">
    <source>
        <dbReference type="Google" id="ProtNLM"/>
    </source>
</evidence>
<comment type="caution">
    <text evidence="3">The sequence shown here is derived from an EMBL/GenBank/DDBJ whole genome shotgun (WGS) entry which is preliminary data.</text>
</comment>
<organism evidence="3 4">
    <name type="scientific">Herbaspirillum frisingense</name>
    <dbReference type="NCBI Taxonomy" id="92645"/>
    <lineage>
        <taxon>Bacteria</taxon>
        <taxon>Pseudomonadati</taxon>
        <taxon>Pseudomonadota</taxon>
        <taxon>Betaproteobacteria</taxon>
        <taxon>Burkholderiales</taxon>
        <taxon>Oxalobacteraceae</taxon>
        <taxon>Herbaspirillum</taxon>
    </lineage>
</organism>
<dbReference type="Pfam" id="PF11231">
    <property type="entry name" value="DUF3034"/>
    <property type="match status" value="1"/>
</dbReference>
<dbReference type="AlphaFoldDB" id="A0A7V8FUQ2"/>
<feature type="chain" id="PRO_5031256298" description="DUF3034 family protein" evidence="2">
    <location>
        <begin position="28"/>
        <end position="335"/>
    </location>
</feature>
<evidence type="ECO:0000256" key="1">
    <source>
        <dbReference type="SAM" id="MobiDB-lite"/>
    </source>
</evidence>
<proteinExistence type="predicted"/>
<sequence>MKQLNEGSGIALAAAAVLAVLAAPAMAQMSAADRNAWAAAQEKKAEQVEQGAQAPAADPADSRRWVPDMGKLTATGGVIQIEGAGGGGLTPWALITGYGTRDSYGASAHYTYVNTQDYTLKSYGVAVGIMDRVELSVAKQEFYGSLAPLNNLKITQDIFGVKVKLAGDAVYNQDDWLPQIAAGAMFKRNNGIGGLGAVSGVKQLGAASDAGIDYYVSATKLFLQQSLLLNATVRLTKANQMGLLGFGGDKRDRYQPMGEFSAAYLINRKLAVGAEYRMKPNNLTADNEKAYYDAFLAWFPSKNLSVTLAYVSLADITVYNPKRQNGVYLSLQAGF</sequence>
<name>A0A7V8FUQ2_9BURK</name>
<accession>A0A7V8FUQ2</accession>
<evidence type="ECO:0000256" key="2">
    <source>
        <dbReference type="SAM" id="SignalP"/>
    </source>
</evidence>
<evidence type="ECO:0000313" key="3">
    <source>
        <dbReference type="EMBL" id="KAF1041646.1"/>
    </source>
</evidence>
<evidence type="ECO:0000313" key="4">
    <source>
        <dbReference type="Proteomes" id="UP000462435"/>
    </source>
</evidence>
<dbReference type="Proteomes" id="UP000462435">
    <property type="component" value="Unassembled WGS sequence"/>
</dbReference>
<dbReference type="InterPro" id="IPR021393">
    <property type="entry name" value="DUF3034"/>
</dbReference>
<feature type="compositionally biased region" description="Low complexity" evidence="1">
    <location>
        <begin position="48"/>
        <end position="59"/>
    </location>
</feature>
<feature type="region of interest" description="Disordered" evidence="1">
    <location>
        <begin position="41"/>
        <end position="65"/>
    </location>
</feature>
<dbReference type="EMBL" id="WNDX01000112">
    <property type="protein sequence ID" value="KAF1041646.1"/>
    <property type="molecule type" value="Genomic_DNA"/>
</dbReference>
<reference evidence="4" key="1">
    <citation type="journal article" date="2020" name="MBio">
        <title>Horizontal gene transfer to a defensive symbiont with a reduced genome amongst a multipartite beetle microbiome.</title>
        <authorList>
            <person name="Waterworth S.C."/>
            <person name="Florez L.V."/>
            <person name="Rees E.R."/>
            <person name="Hertweck C."/>
            <person name="Kaltenpoth M."/>
            <person name="Kwan J.C."/>
        </authorList>
    </citation>
    <scope>NUCLEOTIDE SEQUENCE [LARGE SCALE GENOMIC DNA]</scope>
</reference>
<feature type="signal peptide" evidence="2">
    <location>
        <begin position="1"/>
        <end position="27"/>
    </location>
</feature>